<feature type="signal peptide" evidence="1">
    <location>
        <begin position="1"/>
        <end position="24"/>
    </location>
</feature>
<evidence type="ECO:0000313" key="3">
    <source>
        <dbReference type="RefSeq" id="XP_060672178.1"/>
    </source>
</evidence>
<dbReference type="RefSeq" id="XP_060672178.1">
    <property type="nucleotide sequence ID" value="XM_060816195.1"/>
</dbReference>
<dbReference type="PRINTS" id="PR00019">
    <property type="entry name" value="LEURICHRPT"/>
</dbReference>
<dbReference type="SUPFAM" id="SSF52058">
    <property type="entry name" value="L domain-like"/>
    <property type="match status" value="1"/>
</dbReference>
<name>A0ABM4A633_ZIZJJ</name>
<dbReference type="GeneID" id="125422027"/>
<accession>A0ABM4A633</accession>
<keyword evidence="1" id="KW-0732">Signal</keyword>
<dbReference type="InterPro" id="IPR052595">
    <property type="entry name" value="LRRC69/RLP"/>
</dbReference>
<dbReference type="Gene3D" id="3.80.10.10">
    <property type="entry name" value="Ribonuclease Inhibitor"/>
    <property type="match status" value="2"/>
</dbReference>
<dbReference type="PROSITE" id="PS51450">
    <property type="entry name" value="LRR"/>
    <property type="match status" value="1"/>
</dbReference>
<keyword evidence="2" id="KW-1185">Reference proteome</keyword>
<dbReference type="PANTHER" id="PTHR48057:SF7">
    <property type="entry name" value="LEUCINE-RICH REPEAT SERINE_THREONINE-PROTEIN KINASE 1"/>
    <property type="match status" value="1"/>
</dbReference>
<dbReference type="PANTHER" id="PTHR48057">
    <property type="entry name" value="LEUCINE-RICH REPEAT SERINE/THREONINE-PROTEIN KINASE 1"/>
    <property type="match status" value="1"/>
</dbReference>
<dbReference type="Proteomes" id="UP001652623">
    <property type="component" value="Chromosome 4"/>
</dbReference>
<sequence length="239" mass="25404">MASFNSIFSVVVALLATTFFCSYSANSNVPSVAVEQEAKALLQAGWWPHDVLNNSTPSPCNLSGITCNRLGSITHISLLHNSKVQKKLGRFLNSSSFPNLVHLDLAEAALVGSIPPEIGTLSKLTHLNLSNNNLTGNLSNLGVLNLSSNQINGRMPSTLGLLFNLTQMDISSNQVEGALPSSLTSLDQSVSLSLSSNELNGPLPSTLDQLTRLNTLSLSWNKISGKVPPELGNLSNSRP</sequence>
<protein>
    <submittedName>
        <fullName evidence="3">Receptor-like protein 35</fullName>
    </submittedName>
</protein>
<evidence type="ECO:0000313" key="2">
    <source>
        <dbReference type="Proteomes" id="UP001652623"/>
    </source>
</evidence>
<gene>
    <name evidence="3" type="primary">LOC125422027</name>
</gene>
<proteinExistence type="predicted"/>
<reference evidence="3" key="1">
    <citation type="submission" date="2025-08" db="UniProtKB">
        <authorList>
            <consortium name="RefSeq"/>
        </authorList>
    </citation>
    <scope>IDENTIFICATION</scope>
    <source>
        <tissue evidence="3">Seedling</tissue>
    </source>
</reference>
<organism evidence="2 3">
    <name type="scientific">Ziziphus jujuba</name>
    <name type="common">Chinese jujube</name>
    <name type="synonym">Ziziphus sativa</name>
    <dbReference type="NCBI Taxonomy" id="326968"/>
    <lineage>
        <taxon>Eukaryota</taxon>
        <taxon>Viridiplantae</taxon>
        <taxon>Streptophyta</taxon>
        <taxon>Embryophyta</taxon>
        <taxon>Tracheophyta</taxon>
        <taxon>Spermatophyta</taxon>
        <taxon>Magnoliopsida</taxon>
        <taxon>eudicotyledons</taxon>
        <taxon>Gunneridae</taxon>
        <taxon>Pentapetalae</taxon>
        <taxon>rosids</taxon>
        <taxon>fabids</taxon>
        <taxon>Rosales</taxon>
        <taxon>Rhamnaceae</taxon>
        <taxon>Paliureae</taxon>
        <taxon>Ziziphus</taxon>
    </lineage>
</organism>
<dbReference type="Pfam" id="PF00560">
    <property type="entry name" value="LRR_1"/>
    <property type="match status" value="5"/>
</dbReference>
<dbReference type="InterPro" id="IPR032675">
    <property type="entry name" value="LRR_dom_sf"/>
</dbReference>
<dbReference type="InterPro" id="IPR001611">
    <property type="entry name" value="Leu-rich_rpt"/>
</dbReference>
<evidence type="ECO:0000256" key="1">
    <source>
        <dbReference type="SAM" id="SignalP"/>
    </source>
</evidence>
<feature type="chain" id="PRO_5046334491" evidence="1">
    <location>
        <begin position="25"/>
        <end position="239"/>
    </location>
</feature>